<evidence type="ECO:0000256" key="2">
    <source>
        <dbReference type="ARBA" id="ARBA00005194"/>
    </source>
</evidence>
<dbReference type="InterPro" id="IPR014043">
    <property type="entry name" value="Acyl_transferase_dom"/>
</dbReference>
<dbReference type="SMART" id="SM00827">
    <property type="entry name" value="PKS_AT"/>
    <property type="match status" value="1"/>
</dbReference>
<evidence type="ECO:0000259" key="13">
    <source>
        <dbReference type="SMART" id="SM00827"/>
    </source>
</evidence>
<dbReference type="AlphaFoldDB" id="A0A023GBB6"/>
<comment type="pathway">
    <text evidence="2">Lipid metabolism; fatty acid biosynthesis.</text>
</comment>
<dbReference type="InterPro" id="IPR016036">
    <property type="entry name" value="Malonyl_transacylase_ACP-bd"/>
</dbReference>
<evidence type="ECO:0000256" key="8">
    <source>
        <dbReference type="ARBA" id="ARBA00023098"/>
    </source>
</evidence>
<evidence type="ECO:0000256" key="9">
    <source>
        <dbReference type="ARBA" id="ARBA00023128"/>
    </source>
</evidence>
<keyword evidence="8" id="KW-0443">Lipid metabolism</keyword>
<dbReference type="EC" id="2.3.1.39" evidence="3"/>
<evidence type="ECO:0000256" key="5">
    <source>
        <dbReference type="ARBA" id="ARBA00022679"/>
    </source>
</evidence>
<dbReference type="EMBL" id="GBBM01005205">
    <property type="protein sequence ID" value="JAC30213.1"/>
    <property type="molecule type" value="mRNA"/>
</dbReference>
<keyword evidence="5" id="KW-0808">Transferase</keyword>
<evidence type="ECO:0000256" key="11">
    <source>
        <dbReference type="ARBA" id="ARBA00061523"/>
    </source>
</evidence>
<dbReference type="Pfam" id="PF00698">
    <property type="entry name" value="Acyl_transf_1"/>
    <property type="match status" value="1"/>
</dbReference>
<dbReference type="UniPathway" id="UPA00094"/>
<dbReference type="Gene3D" id="3.40.366.10">
    <property type="entry name" value="Malonyl-Coenzyme A Acyl Carrier Protein, domain 2"/>
    <property type="match status" value="1"/>
</dbReference>
<dbReference type="GO" id="GO:0004314">
    <property type="term" value="F:[acyl-carrier-protein] S-malonyltransferase activity"/>
    <property type="evidence" value="ECO:0007669"/>
    <property type="project" value="UniProtKB-EC"/>
</dbReference>
<dbReference type="PANTHER" id="PTHR47170">
    <property type="entry name" value="MALONYL-COA ACP TRANSACYLASE, ACP-BINDING"/>
    <property type="match status" value="1"/>
</dbReference>
<dbReference type="GO" id="GO:0006633">
    <property type="term" value="P:fatty acid biosynthetic process"/>
    <property type="evidence" value="ECO:0007669"/>
    <property type="project" value="UniProtKB-UniPathway"/>
</dbReference>
<dbReference type="PANTHER" id="PTHR47170:SF2">
    <property type="entry name" value="MALONYL-COA:ACP TRANSACYLASE (MAT) DOMAIN-CONTAINING PROTEIN"/>
    <property type="match status" value="1"/>
</dbReference>
<comment type="similarity">
    <text evidence="11">Belongs to the type II malonyltransferase family.</text>
</comment>
<organism evidence="14">
    <name type="scientific">Amblyomma triste</name>
    <name type="common">Neotropical tick</name>
    <dbReference type="NCBI Taxonomy" id="251400"/>
    <lineage>
        <taxon>Eukaryota</taxon>
        <taxon>Metazoa</taxon>
        <taxon>Ecdysozoa</taxon>
        <taxon>Arthropoda</taxon>
        <taxon>Chelicerata</taxon>
        <taxon>Arachnida</taxon>
        <taxon>Acari</taxon>
        <taxon>Parasitiformes</taxon>
        <taxon>Ixodida</taxon>
        <taxon>Ixodoidea</taxon>
        <taxon>Ixodidae</taxon>
        <taxon>Amblyomminae</taxon>
        <taxon>Amblyomma</taxon>
    </lineage>
</organism>
<keyword evidence="9" id="KW-0496">Mitochondrion</keyword>
<comment type="subcellular location">
    <subcellularLocation>
        <location evidence="1">Mitochondrion</location>
    </subcellularLocation>
</comment>
<keyword evidence="6" id="KW-0276">Fatty acid metabolism</keyword>
<sequence length="423" mass="47196">MLPAVSLLERCSRCLVSKPKSTVLRRAFASTVLRHSQDNIAKDNEEKRSKASQNADYKKENVARLFRESATFDAERQQNADAWSSPAYPVSFKVPEEEKYEETVRIDPKNTSVILFPGQGSQFVGMGRHLLEYPNVAAMYERASDILKYDLQLLCLEGPKEQLNKTVHCQAAVLVTSLAAVERLRAIQPWAIENCVATAGFSVGEYAALVFSQAISFEDAVRLVKIRGEAMQAASELAPSGLMTVFLMTTANAKFICKLAREWCVRKDIEDPVCSVANYLFPHCKVIGGHEEALKFIELNARDLGVKKMKRLPVSGAFHTALMNPARAPLAKALQAVHIKAPRIMTHSNLNGIAYRNPDEIRRKLEEQLVMPVKWEQLMQVVYNRDVGEEFPRTFECGPGTALRAVLKNVNGKAWNVSESISA</sequence>
<dbReference type="SUPFAM" id="SSF52151">
    <property type="entry name" value="FabD/lysophospholipase-like"/>
    <property type="match status" value="1"/>
</dbReference>
<evidence type="ECO:0000256" key="12">
    <source>
        <dbReference type="ARBA" id="ARBA00077751"/>
    </source>
</evidence>
<reference evidence="14" key="1">
    <citation type="submission" date="2014-03" db="EMBL/GenBank/DDBJ databases">
        <title>The sialotranscriptome of Amblyomma triste, Amblyomma parvum and Amblyomma cajennense ticks, uncovered by 454-based RNA-seq.</title>
        <authorList>
            <person name="Garcia G.R."/>
            <person name="Gardinassi L.G."/>
            <person name="Ribeiro J.M."/>
            <person name="Anatriello E."/>
            <person name="Ferreira B.R."/>
            <person name="Moreira H.N."/>
            <person name="Mafra C."/>
            <person name="Olegario M.M."/>
            <person name="Szabo P.J."/>
            <person name="Miranda-Santos I.K."/>
            <person name="Maruyama S.R."/>
        </authorList>
    </citation>
    <scope>NUCLEOTIDE SEQUENCE</scope>
    <source>
        <strain evidence="14">Mato Grasso do Sul</strain>
        <tissue evidence="14">Salivary glands</tissue>
    </source>
</reference>
<evidence type="ECO:0000256" key="10">
    <source>
        <dbReference type="ARBA" id="ARBA00023160"/>
    </source>
</evidence>
<evidence type="ECO:0000256" key="7">
    <source>
        <dbReference type="ARBA" id="ARBA00022946"/>
    </source>
</evidence>
<protein>
    <recommendedName>
        <fullName evidence="3">[acyl-carrier-protein] S-malonyltransferase</fullName>
        <ecNumber evidence="3">2.3.1.39</ecNumber>
    </recommendedName>
    <alternativeName>
        <fullName evidence="12">[Acyl-carrier-protein] malonyltransferase</fullName>
    </alternativeName>
</protein>
<feature type="domain" description="Malonyl-CoA:ACP transacylase (MAT)" evidence="13">
    <location>
        <begin position="115"/>
        <end position="417"/>
    </location>
</feature>
<dbReference type="SUPFAM" id="SSF55048">
    <property type="entry name" value="Probable ACP-binding domain of malonyl-CoA ACP transacylase"/>
    <property type="match status" value="1"/>
</dbReference>
<evidence type="ECO:0000313" key="14">
    <source>
        <dbReference type="EMBL" id="JAC30213.1"/>
    </source>
</evidence>
<dbReference type="GO" id="GO:0005739">
    <property type="term" value="C:mitochondrion"/>
    <property type="evidence" value="ECO:0007669"/>
    <property type="project" value="UniProtKB-SubCell"/>
</dbReference>
<dbReference type="FunFam" id="3.30.70.250:FF:000005">
    <property type="entry name" value="Malonyl-CoA-acyl carrier protein transacylase, mitochondrial"/>
    <property type="match status" value="1"/>
</dbReference>
<proteinExistence type="evidence at transcript level"/>
<accession>A0A023GBB6</accession>
<dbReference type="InterPro" id="IPR001227">
    <property type="entry name" value="Ac_transferase_dom_sf"/>
</dbReference>
<keyword evidence="4" id="KW-0444">Lipid biosynthesis</keyword>
<dbReference type="InterPro" id="IPR052760">
    <property type="entry name" value="Mitochondrial_malonyltrans"/>
</dbReference>
<evidence type="ECO:0000256" key="6">
    <source>
        <dbReference type="ARBA" id="ARBA00022832"/>
    </source>
</evidence>
<evidence type="ECO:0000256" key="1">
    <source>
        <dbReference type="ARBA" id="ARBA00004173"/>
    </source>
</evidence>
<evidence type="ECO:0000256" key="4">
    <source>
        <dbReference type="ARBA" id="ARBA00022516"/>
    </source>
</evidence>
<dbReference type="Gene3D" id="3.30.70.250">
    <property type="entry name" value="Malonyl-CoA ACP transacylase, ACP-binding"/>
    <property type="match status" value="1"/>
</dbReference>
<keyword evidence="10" id="KW-0275">Fatty acid biosynthesis</keyword>
<keyword evidence="7" id="KW-0809">Transit peptide</keyword>
<name>A0A023GBB6_AMBTT</name>
<dbReference type="InterPro" id="IPR016035">
    <property type="entry name" value="Acyl_Trfase/lysoPLipase"/>
</dbReference>
<evidence type="ECO:0000256" key="3">
    <source>
        <dbReference type="ARBA" id="ARBA00013258"/>
    </source>
</evidence>